<organism evidence="3 4">
    <name type="scientific">Glutamicibacter creatinolyticus</name>
    <dbReference type="NCBI Taxonomy" id="162496"/>
    <lineage>
        <taxon>Bacteria</taxon>
        <taxon>Bacillati</taxon>
        <taxon>Actinomycetota</taxon>
        <taxon>Actinomycetes</taxon>
        <taxon>Micrococcales</taxon>
        <taxon>Micrococcaceae</taxon>
        <taxon>Glutamicibacter</taxon>
    </lineage>
</organism>
<evidence type="ECO:0000256" key="2">
    <source>
        <dbReference type="ARBA" id="ARBA00022840"/>
    </source>
</evidence>
<evidence type="ECO:0008006" key="5">
    <source>
        <dbReference type="Google" id="ProtNLM"/>
    </source>
</evidence>
<dbReference type="EMBL" id="CP034412">
    <property type="protein sequence ID" value="QCY47157.1"/>
    <property type="molecule type" value="Genomic_DNA"/>
</dbReference>
<keyword evidence="4" id="KW-1185">Reference proteome</keyword>
<evidence type="ECO:0000313" key="4">
    <source>
        <dbReference type="Proteomes" id="UP000307000"/>
    </source>
</evidence>
<keyword evidence="2" id="KW-0067">ATP-binding</keyword>
<name>A0A5B7WT41_9MICC</name>
<dbReference type="InterPro" id="IPR005654">
    <property type="entry name" value="ATPase_AFG1-like"/>
</dbReference>
<dbReference type="Proteomes" id="UP000307000">
    <property type="component" value="Chromosome"/>
</dbReference>
<dbReference type="InterPro" id="IPR027417">
    <property type="entry name" value="P-loop_NTPase"/>
</dbReference>
<proteinExistence type="predicted"/>
<dbReference type="GO" id="GO:0005524">
    <property type="term" value="F:ATP binding"/>
    <property type="evidence" value="ECO:0007669"/>
    <property type="project" value="UniProtKB-KW"/>
</dbReference>
<protein>
    <recommendedName>
        <fullName evidence="5">Cell division protein ZapE</fullName>
    </recommendedName>
</protein>
<dbReference type="Gene3D" id="3.40.50.300">
    <property type="entry name" value="P-loop containing nucleotide triphosphate hydrolases"/>
    <property type="match status" value="1"/>
</dbReference>
<gene>
    <name evidence="3" type="ORF">GcLGCM259_1426</name>
</gene>
<dbReference type="NCBIfam" id="NF040713">
    <property type="entry name" value="ZapE"/>
    <property type="match status" value="1"/>
</dbReference>
<evidence type="ECO:0000256" key="1">
    <source>
        <dbReference type="ARBA" id="ARBA00022741"/>
    </source>
</evidence>
<sequence>MHASEAPTALGRISCTERQQMLTHFLERQAITPDESQMELMGALSRLLDPGANETAPTGCYIYGPPGRGKTMILDALMQTLDPASSARMHFHEFFDAVSRAGASETGPKGSIFMRGLQRELSGLEVLCFDEFHCVEPGDAMFMARLVGYCQEHRIRLITTSNYAPEFLLDDPYFHHLIEPTIAVVRSSFLVHELDHRLDYRTVPTTASAAGGYRAGSLNVGATPPAPTTPRTTLRVGYDEIEPVYMQGTGLRTSFDQLCRTGRNTRDYLEMSRRFEHWIITDIPAVADMPMDEQRRFANLIDVLYDQNREVHLYCADNLERLGQALQGIERDRLLSRLAQLPVSAAAGHRKY</sequence>
<dbReference type="SUPFAM" id="SSF52540">
    <property type="entry name" value="P-loop containing nucleoside triphosphate hydrolases"/>
    <property type="match status" value="1"/>
</dbReference>
<dbReference type="GO" id="GO:0051301">
    <property type="term" value="P:cell division"/>
    <property type="evidence" value="ECO:0007669"/>
    <property type="project" value="TreeGrafter"/>
</dbReference>
<keyword evidence="1" id="KW-0547">Nucleotide-binding</keyword>
<dbReference type="GO" id="GO:0032153">
    <property type="term" value="C:cell division site"/>
    <property type="evidence" value="ECO:0007669"/>
    <property type="project" value="TreeGrafter"/>
</dbReference>
<dbReference type="PANTHER" id="PTHR12169">
    <property type="entry name" value="ATPASE N2B"/>
    <property type="match status" value="1"/>
</dbReference>
<dbReference type="AlphaFoldDB" id="A0A5B7WT41"/>
<dbReference type="GO" id="GO:0005737">
    <property type="term" value="C:cytoplasm"/>
    <property type="evidence" value="ECO:0007669"/>
    <property type="project" value="TreeGrafter"/>
</dbReference>
<reference evidence="3 4" key="1">
    <citation type="submission" date="2018-12" db="EMBL/GenBank/DDBJ databases">
        <title>Complete Genome Sequence of Glutamicibacter creatinolyticus strain LGCM259,isolated from an abscess of a 12-year-old mare in Italy.</title>
        <authorList>
            <person name="Santos R.G."/>
            <person name="Silva A.L."/>
            <person name="Seyffert N."/>
            <person name="Castro T.L.P."/>
            <person name="Attili A.R."/>
            <person name="Rifici C."/>
            <person name="Mazzullo G."/>
            <person name="Brenig B."/>
            <person name="Venanzi F."/>
            <person name="Azevedo V."/>
        </authorList>
    </citation>
    <scope>NUCLEOTIDE SEQUENCE [LARGE SCALE GENOMIC DNA]</scope>
    <source>
        <strain evidence="3 4">LGCM 259</strain>
    </source>
</reference>
<dbReference type="GO" id="GO:0016887">
    <property type="term" value="F:ATP hydrolysis activity"/>
    <property type="evidence" value="ECO:0007669"/>
    <property type="project" value="InterPro"/>
</dbReference>
<dbReference type="PANTHER" id="PTHR12169:SF6">
    <property type="entry name" value="AFG1-LIKE ATPASE"/>
    <property type="match status" value="1"/>
</dbReference>
<accession>A0A5B7WT41</accession>
<dbReference type="KEGG" id="gcr:GcLGCM259_1426"/>
<dbReference type="Pfam" id="PF03969">
    <property type="entry name" value="AFG1_ATPase"/>
    <property type="match status" value="1"/>
</dbReference>
<evidence type="ECO:0000313" key="3">
    <source>
        <dbReference type="EMBL" id="QCY47157.1"/>
    </source>
</evidence>